<dbReference type="RefSeq" id="WP_247345682.1">
    <property type="nucleotide sequence ID" value="NZ_CP095550.1"/>
</dbReference>
<evidence type="ECO:0000259" key="1">
    <source>
        <dbReference type="Pfam" id="PF06276"/>
    </source>
</evidence>
<reference evidence="3" key="1">
    <citation type="journal article" date="2019" name="Int. J. Syst. Evol. Microbiol.">
        <title>The Global Catalogue of Microorganisms (GCM) 10K type strain sequencing project: providing services to taxonomists for standard genome sequencing and annotation.</title>
        <authorList>
            <consortium name="The Broad Institute Genomics Platform"/>
            <consortium name="The Broad Institute Genome Sequencing Center for Infectious Disease"/>
            <person name="Wu L."/>
            <person name="Ma J."/>
        </authorList>
    </citation>
    <scope>NUCLEOTIDE SEQUENCE [LARGE SCALE GENOMIC DNA]</scope>
    <source>
        <strain evidence="3">CGMCC 1.15474</strain>
    </source>
</reference>
<dbReference type="EMBL" id="JBHUIK010000005">
    <property type="protein sequence ID" value="MFD2215954.1"/>
    <property type="molecule type" value="Genomic_DNA"/>
</dbReference>
<keyword evidence="3" id="KW-1185">Reference proteome</keyword>
<protein>
    <submittedName>
        <fullName evidence="2">IucA/IucC family C-terminal-domain containing protein</fullName>
    </submittedName>
</protein>
<name>A0ABW5C225_9BACI</name>
<dbReference type="Proteomes" id="UP001597318">
    <property type="component" value="Unassembled WGS sequence"/>
</dbReference>
<evidence type="ECO:0000313" key="3">
    <source>
        <dbReference type="Proteomes" id="UP001597318"/>
    </source>
</evidence>
<evidence type="ECO:0000313" key="2">
    <source>
        <dbReference type="EMBL" id="MFD2215954.1"/>
    </source>
</evidence>
<dbReference type="InterPro" id="IPR022770">
    <property type="entry name" value="IucA/IucC-like_C"/>
</dbReference>
<feature type="domain" description="Aerobactin siderophore biosynthesis IucA/IucC-like C-terminal" evidence="1">
    <location>
        <begin position="64"/>
        <end position="215"/>
    </location>
</feature>
<organism evidence="2 3">
    <name type="scientific">Metabacillus endolithicus</name>
    <dbReference type="NCBI Taxonomy" id="1535204"/>
    <lineage>
        <taxon>Bacteria</taxon>
        <taxon>Bacillati</taxon>
        <taxon>Bacillota</taxon>
        <taxon>Bacilli</taxon>
        <taxon>Bacillales</taxon>
        <taxon>Bacillaceae</taxon>
        <taxon>Metabacillus</taxon>
    </lineage>
</organism>
<comment type="caution">
    <text evidence="2">The sequence shown here is derived from an EMBL/GenBank/DDBJ whole genome shotgun (WGS) entry which is preliminary data.</text>
</comment>
<accession>A0ABW5C225</accession>
<dbReference type="Pfam" id="PF06276">
    <property type="entry name" value="FhuF"/>
    <property type="match status" value="1"/>
</dbReference>
<proteinExistence type="predicted"/>
<sequence length="250" mass="28861">MAELTKEELYSLTKYRIITEKKTNGSIIKGADLLQQKHLTSLYDEILQYKLNTNKHSVIGSMLVKRYAFLAALVLYCMTSYDKGINSSINNLSLQTDDDDPIWLPSFYFNNLVVTTPDTDRNSWREAVITALFKDNISIIINNVSKASKVSKSILWENIAIYIFWMYESLLEDESISDEMKSKIKEDFSYVIIHAPAEAFGLKDKNPLTMYFHDKKNNVRKRSTCCLFYYTSKNGDRCQTCPIECKQPTT</sequence>
<gene>
    <name evidence="2" type="ORF">ACFSKK_19900</name>
</gene>